<protein>
    <submittedName>
        <fullName evidence="1">Transposase</fullName>
    </submittedName>
</protein>
<gene>
    <name evidence="1" type="ORF">EII41_13965</name>
</gene>
<dbReference type="Proteomes" id="UP000279860">
    <property type="component" value="Unassembled WGS sequence"/>
</dbReference>
<dbReference type="AlphaFoldDB" id="A0A3P1YEF9"/>
<feature type="non-terminal residue" evidence="1">
    <location>
        <position position="1"/>
    </location>
</feature>
<comment type="caution">
    <text evidence="1">The sequence shown here is derived from an EMBL/GenBank/DDBJ whole genome shotgun (WGS) entry which is preliminary data.</text>
</comment>
<sequence length="75" mass="9034">RLENEGYKYIIGARIKNESNHIKQWIPEQPKIDKQMVEYKKSATQRLLIGYTDDRAKKDAYNREKGIYRLEKAYK</sequence>
<reference evidence="1 2" key="1">
    <citation type="submission" date="2018-11" db="EMBL/GenBank/DDBJ databases">
        <title>Genomes From Bacteria Associated with the Canine Oral Cavity: a Test Case for Automated Genome-Based Taxonomic Assignment.</title>
        <authorList>
            <person name="Coil D.A."/>
            <person name="Jospin G."/>
            <person name="Darling A.E."/>
            <person name="Wallis C."/>
            <person name="Davis I.J."/>
            <person name="Harris S."/>
            <person name="Eisen J.A."/>
            <person name="Holcombe L.J."/>
            <person name="O'Flynn C."/>
        </authorList>
    </citation>
    <scope>NUCLEOTIDE SEQUENCE [LARGE SCALE GENOMIC DNA]</scope>
    <source>
        <strain evidence="1 2">OH1426_COT-023</strain>
    </source>
</reference>
<feature type="non-terminal residue" evidence="1">
    <location>
        <position position="75"/>
    </location>
</feature>
<name>A0A3P1YEF9_TANFO</name>
<dbReference type="EMBL" id="RQYN01000209">
    <property type="protein sequence ID" value="RRD68787.1"/>
    <property type="molecule type" value="Genomic_DNA"/>
</dbReference>
<evidence type="ECO:0000313" key="1">
    <source>
        <dbReference type="EMBL" id="RRD68787.1"/>
    </source>
</evidence>
<organism evidence="1 2">
    <name type="scientific">Tannerella forsythia</name>
    <name type="common">Bacteroides forsythus</name>
    <dbReference type="NCBI Taxonomy" id="28112"/>
    <lineage>
        <taxon>Bacteria</taxon>
        <taxon>Pseudomonadati</taxon>
        <taxon>Bacteroidota</taxon>
        <taxon>Bacteroidia</taxon>
        <taxon>Bacteroidales</taxon>
        <taxon>Tannerellaceae</taxon>
        <taxon>Tannerella</taxon>
    </lineage>
</organism>
<proteinExistence type="predicted"/>
<evidence type="ECO:0000313" key="2">
    <source>
        <dbReference type="Proteomes" id="UP000279860"/>
    </source>
</evidence>
<accession>A0A3P1YEF9</accession>